<dbReference type="AlphaFoldDB" id="T1F268"/>
<keyword evidence="4" id="KW-1185">Reference proteome</keyword>
<dbReference type="InParanoid" id="T1F268"/>
<organism evidence="3 4">
    <name type="scientific">Helobdella robusta</name>
    <name type="common">Californian leech</name>
    <dbReference type="NCBI Taxonomy" id="6412"/>
    <lineage>
        <taxon>Eukaryota</taxon>
        <taxon>Metazoa</taxon>
        <taxon>Spiralia</taxon>
        <taxon>Lophotrochozoa</taxon>
        <taxon>Annelida</taxon>
        <taxon>Clitellata</taxon>
        <taxon>Hirudinea</taxon>
        <taxon>Rhynchobdellida</taxon>
        <taxon>Glossiphoniidae</taxon>
        <taxon>Helobdella</taxon>
    </lineage>
</organism>
<evidence type="ECO:0000256" key="1">
    <source>
        <dbReference type="SAM" id="Phobius"/>
    </source>
</evidence>
<dbReference type="RefSeq" id="XP_009013714.1">
    <property type="nucleotide sequence ID" value="XM_009015466.1"/>
</dbReference>
<evidence type="ECO:0000313" key="2">
    <source>
        <dbReference type="EMBL" id="ESO07925.1"/>
    </source>
</evidence>
<dbReference type="EMBL" id="KB096134">
    <property type="protein sequence ID" value="ESO07925.1"/>
    <property type="molecule type" value="Genomic_DNA"/>
</dbReference>
<dbReference type="EMBL" id="AMQM01003332">
    <property type="status" value="NOT_ANNOTATED_CDS"/>
    <property type="molecule type" value="Genomic_DNA"/>
</dbReference>
<dbReference type="KEGG" id="hro:HELRODRAFT_169631"/>
<reference evidence="3" key="3">
    <citation type="submission" date="2015-06" db="UniProtKB">
        <authorList>
            <consortium name="EnsemblMetazoa"/>
        </authorList>
    </citation>
    <scope>IDENTIFICATION</scope>
</reference>
<keyword evidence="1" id="KW-0812">Transmembrane</keyword>
<feature type="transmembrane region" description="Helical" evidence="1">
    <location>
        <begin position="12"/>
        <end position="32"/>
    </location>
</feature>
<protein>
    <submittedName>
        <fullName evidence="2 3">Uncharacterized protein</fullName>
    </submittedName>
</protein>
<evidence type="ECO:0000313" key="4">
    <source>
        <dbReference type="Proteomes" id="UP000015101"/>
    </source>
</evidence>
<evidence type="ECO:0000313" key="3">
    <source>
        <dbReference type="EnsemblMetazoa" id="HelroP169631"/>
    </source>
</evidence>
<sequence>MRFYPPRSRGAANLIFISLTLPGILLSTILTLTDALEDVGQKRFSFSGTIRSDAKAGDEVQLNSSIASYYSKILLSSLTNKHHKVKICGYTVYRDPYMLFKVNPESTATGSAKIVLTKDIKSENFKWNYTFEIAPHTCESGRHLERRKMYA</sequence>
<keyword evidence="1" id="KW-1133">Transmembrane helix</keyword>
<accession>T1F268</accession>
<dbReference type="Proteomes" id="UP000015101">
    <property type="component" value="Unassembled WGS sequence"/>
</dbReference>
<gene>
    <name evidence="3" type="primary">20202918</name>
    <name evidence="2" type="ORF">HELRODRAFT_169631</name>
</gene>
<name>T1F268_HELRO</name>
<dbReference type="CTD" id="20202918"/>
<reference evidence="4" key="1">
    <citation type="submission" date="2012-12" db="EMBL/GenBank/DDBJ databases">
        <authorList>
            <person name="Hellsten U."/>
            <person name="Grimwood J."/>
            <person name="Chapman J.A."/>
            <person name="Shapiro H."/>
            <person name="Aerts A."/>
            <person name="Otillar R.P."/>
            <person name="Terry A.Y."/>
            <person name="Boore J.L."/>
            <person name="Simakov O."/>
            <person name="Marletaz F."/>
            <person name="Cho S.-J."/>
            <person name="Edsinger-Gonzales E."/>
            <person name="Havlak P."/>
            <person name="Kuo D.-H."/>
            <person name="Larsson T."/>
            <person name="Lv J."/>
            <person name="Arendt D."/>
            <person name="Savage R."/>
            <person name="Osoegawa K."/>
            <person name="de Jong P."/>
            <person name="Lindberg D.R."/>
            <person name="Seaver E.C."/>
            <person name="Weisblat D.A."/>
            <person name="Putnam N.H."/>
            <person name="Grigoriev I.V."/>
            <person name="Rokhsar D.S."/>
        </authorList>
    </citation>
    <scope>NUCLEOTIDE SEQUENCE</scope>
</reference>
<proteinExistence type="predicted"/>
<reference evidence="2 4" key="2">
    <citation type="journal article" date="2013" name="Nature">
        <title>Insights into bilaterian evolution from three spiralian genomes.</title>
        <authorList>
            <person name="Simakov O."/>
            <person name="Marletaz F."/>
            <person name="Cho S.J."/>
            <person name="Edsinger-Gonzales E."/>
            <person name="Havlak P."/>
            <person name="Hellsten U."/>
            <person name="Kuo D.H."/>
            <person name="Larsson T."/>
            <person name="Lv J."/>
            <person name="Arendt D."/>
            <person name="Savage R."/>
            <person name="Osoegawa K."/>
            <person name="de Jong P."/>
            <person name="Grimwood J."/>
            <person name="Chapman J.A."/>
            <person name="Shapiro H."/>
            <person name="Aerts A."/>
            <person name="Otillar R.P."/>
            <person name="Terry A.Y."/>
            <person name="Boore J.L."/>
            <person name="Grigoriev I.V."/>
            <person name="Lindberg D.R."/>
            <person name="Seaver E.C."/>
            <person name="Weisblat D.A."/>
            <person name="Putnam N.H."/>
            <person name="Rokhsar D.S."/>
        </authorList>
    </citation>
    <scope>NUCLEOTIDE SEQUENCE</scope>
</reference>
<dbReference type="GeneID" id="20202918"/>
<dbReference type="EnsemblMetazoa" id="HelroT169631">
    <property type="protein sequence ID" value="HelroP169631"/>
    <property type="gene ID" value="HelroG169631"/>
</dbReference>
<dbReference type="HOGENOM" id="CLU_1733469_0_0_1"/>
<keyword evidence="1" id="KW-0472">Membrane</keyword>